<gene>
    <name evidence="1" type="ORF">AZOBR_p1120072</name>
</gene>
<sequence>MPEEERRVGALIVMDFPPTPRTTYTHPNHKV</sequence>
<organism evidence="1 2">
    <name type="scientific">Azospirillum baldaniorum</name>
    <dbReference type="NCBI Taxonomy" id="1064539"/>
    <lineage>
        <taxon>Bacteria</taxon>
        <taxon>Pseudomonadati</taxon>
        <taxon>Pseudomonadota</taxon>
        <taxon>Alphaproteobacteria</taxon>
        <taxon>Rhodospirillales</taxon>
        <taxon>Azospirillaceae</taxon>
        <taxon>Azospirillum</taxon>
    </lineage>
</organism>
<evidence type="ECO:0000313" key="1">
    <source>
        <dbReference type="EMBL" id="CCD00774.1"/>
    </source>
</evidence>
<accession>A0A9P1NPF4</accession>
<dbReference type="Proteomes" id="UP000007319">
    <property type="component" value="Plasmid AZOBR_p1"/>
</dbReference>
<keyword evidence="1" id="KW-0614">Plasmid</keyword>
<reference evidence="1 2" key="1">
    <citation type="journal article" date="2011" name="PLoS Genet.">
        <title>Azospirillum genomes reveal transition of bacteria from aquatic to terrestrial environments.</title>
        <authorList>
            <person name="Wisniewski-Dye F."/>
            <person name="Borziak K."/>
            <person name="Khalsa-Moyers G."/>
            <person name="Alexandre G."/>
            <person name="Sukharnikov L.O."/>
            <person name="Wuichet K."/>
            <person name="Hurst G.B."/>
            <person name="McDonald W.H."/>
            <person name="Robertson J.S."/>
            <person name="Barbe V."/>
            <person name="Calteau A."/>
            <person name="Rouy Z."/>
            <person name="Mangenot S."/>
            <person name="Prigent-Combaret C."/>
            <person name="Normand P."/>
            <person name="Boyer M."/>
            <person name="Siguier P."/>
            <person name="Dessaux Y."/>
            <person name="Elmerich C."/>
            <person name="Condemine G."/>
            <person name="Krishnen G."/>
            <person name="Kennedy I."/>
            <person name="Paterson A.H."/>
            <person name="Gonzalez V."/>
            <person name="Mavingui P."/>
            <person name="Zhulin I.B."/>
        </authorList>
    </citation>
    <scope>NUCLEOTIDE SEQUENCE [LARGE SCALE GENOMIC DNA]</scope>
    <source>
        <strain evidence="1 2">Sp245</strain>
    </source>
</reference>
<keyword evidence="2" id="KW-1185">Reference proteome</keyword>
<name>A0A9P1NPF4_9PROT</name>
<dbReference type="KEGG" id="abs:AZOBR_p1120072"/>
<proteinExistence type="predicted"/>
<dbReference type="AlphaFoldDB" id="A0A9P1NPF4"/>
<protein>
    <submittedName>
        <fullName evidence="1">Uncharacterized protein</fullName>
    </submittedName>
</protein>
<geneLocation type="plasmid" evidence="1 2">
    <name>AZOBR_p1</name>
</geneLocation>
<evidence type="ECO:0000313" key="2">
    <source>
        <dbReference type="Proteomes" id="UP000007319"/>
    </source>
</evidence>
<dbReference type="EMBL" id="HE577328">
    <property type="protein sequence ID" value="CCD00774.1"/>
    <property type="molecule type" value="Genomic_DNA"/>
</dbReference>